<dbReference type="GO" id="GO:0022904">
    <property type="term" value="P:respiratory electron transport chain"/>
    <property type="evidence" value="ECO:0007669"/>
    <property type="project" value="InterPro"/>
</dbReference>
<feature type="transmembrane region" description="Helical" evidence="13">
    <location>
        <begin position="147"/>
        <end position="170"/>
    </location>
</feature>
<evidence type="ECO:0000256" key="4">
    <source>
        <dbReference type="ARBA" id="ARBA00022475"/>
    </source>
</evidence>
<evidence type="ECO:0000256" key="10">
    <source>
        <dbReference type="ARBA" id="ARBA00023004"/>
    </source>
</evidence>
<reference evidence="15 16" key="1">
    <citation type="submission" date="2020-04" db="EMBL/GenBank/DDBJ databases">
        <title>Description of novel Gluconacetobacter.</title>
        <authorList>
            <person name="Sombolestani A."/>
        </authorList>
    </citation>
    <scope>NUCLEOTIDE SEQUENCE [LARGE SCALE GENOMIC DNA]</scope>
    <source>
        <strain evidence="15 16">LMG 7603</strain>
    </source>
</reference>
<dbReference type="InterPro" id="IPR052168">
    <property type="entry name" value="Cytochrome_b561_oxidase"/>
</dbReference>
<evidence type="ECO:0000256" key="1">
    <source>
        <dbReference type="ARBA" id="ARBA00001970"/>
    </source>
</evidence>
<dbReference type="GO" id="GO:0005886">
    <property type="term" value="C:plasma membrane"/>
    <property type="evidence" value="ECO:0007669"/>
    <property type="project" value="UniProtKB-SubCell"/>
</dbReference>
<evidence type="ECO:0000256" key="6">
    <source>
        <dbReference type="ARBA" id="ARBA00022692"/>
    </source>
</evidence>
<dbReference type="PANTHER" id="PTHR30529">
    <property type="entry name" value="CYTOCHROME B561"/>
    <property type="match status" value="1"/>
</dbReference>
<dbReference type="InterPro" id="IPR011577">
    <property type="entry name" value="Cyt_b561_bac/Ni-Hgenase"/>
</dbReference>
<dbReference type="GO" id="GO:0046872">
    <property type="term" value="F:metal ion binding"/>
    <property type="evidence" value="ECO:0007669"/>
    <property type="project" value="UniProtKB-KW"/>
</dbReference>
<keyword evidence="7" id="KW-0479">Metal-binding</keyword>
<dbReference type="GO" id="GO:0020037">
    <property type="term" value="F:heme binding"/>
    <property type="evidence" value="ECO:0007669"/>
    <property type="project" value="TreeGrafter"/>
</dbReference>
<comment type="similarity">
    <text evidence="12">Belongs to the cytochrome b561 family.</text>
</comment>
<evidence type="ECO:0000256" key="5">
    <source>
        <dbReference type="ARBA" id="ARBA00022617"/>
    </source>
</evidence>
<keyword evidence="6 13" id="KW-0812">Transmembrane</keyword>
<dbReference type="Proteomes" id="UP000550787">
    <property type="component" value="Unassembled WGS sequence"/>
</dbReference>
<evidence type="ECO:0000313" key="15">
    <source>
        <dbReference type="EMBL" id="MBB2154980.1"/>
    </source>
</evidence>
<organism evidence="15 16">
    <name type="scientific">Gluconacetobacter diazotrophicus</name>
    <name type="common">Acetobacter diazotrophicus</name>
    <dbReference type="NCBI Taxonomy" id="33996"/>
    <lineage>
        <taxon>Bacteria</taxon>
        <taxon>Pseudomonadati</taxon>
        <taxon>Pseudomonadota</taxon>
        <taxon>Alphaproteobacteria</taxon>
        <taxon>Acetobacterales</taxon>
        <taxon>Acetobacteraceae</taxon>
        <taxon>Gluconacetobacter</taxon>
    </lineage>
</organism>
<feature type="domain" description="Cytochrome b561 bacterial/Ni-hydrogenase" evidence="14">
    <location>
        <begin position="11"/>
        <end position="180"/>
    </location>
</feature>
<dbReference type="GO" id="GO:0009055">
    <property type="term" value="F:electron transfer activity"/>
    <property type="evidence" value="ECO:0007669"/>
    <property type="project" value="InterPro"/>
</dbReference>
<comment type="caution">
    <text evidence="15">The sequence shown here is derived from an EMBL/GenBank/DDBJ whole genome shotgun (WGS) entry which is preliminary data.</text>
</comment>
<keyword evidence="3" id="KW-0813">Transport</keyword>
<dbReference type="Pfam" id="PF01292">
    <property type="entry name" value="Ni_hydr_CYTB"/>
    <property type="match status" value="1"/>
</dbReference>
<dbReference type="PANTHER" id="PTHR30529:SF6">
    <property type="entry name" value="BLL0291 PROTEIN"/>
    <property type="match status" value="1"/>
</dbReference>
<feature type="transmembrane region" description="Helical" evidence="13">
    <location>
        <begin position="21"/>
        <end position="39"/>
    </location>
</feature>
<name>A0A7W4FC13_GLUDI</name>
<keyword evidence="11 13" id="KW-0472">Membrane</keyword>
<keyword evidence="9 13" id="KW-1133">Transmembrane helix</keyword>
<dbReference type="AlphaFoldDB" id="A0A7W4FC13"/>
<dbReference type="RefSeq" id="WP_183115304.1">
    <property type="nucleotide sequence ID" value="NZ_JABEQG010000002.1"/>
</dbReference>
<dbReference type="SUPFAM" id="SSF81342">
    <property type="entry name" value="Transmembrane di-heme cytochromes"/>
    <property type="match status" value="1"/>
</dbReference>
<gene>
    <name evidence="15" type="ORF">HLH33_01420</name>
</gene>
<keyword evidence="4" id="KW-1003">Cell membrane</keyword>
<evidence type="ECO:0000256" key="8">
    <source>
        <dbReference type="ARBA" id="ARBA00022982"/>
    </source>
</evidence>
<evidence type="ECO:0000259" key="14">
    <source>
        <dbReference type="Pfam" id="PF01292"/>
    </source>
</evidence>
<dbReference type="InterPro" id="IPR016174">
    <property type="entry name" value="Di-haem_cyt_TM"/>
</dbReference>
<keyword evidence="5" id="KW-0349">Heme</keyword>
<sequence length="191" mass="20682">MTPVIRTRVIRFSVLARVLHWLMAVMILGMLFVGAFMAASVGPSYAALVALHRPMGIAILLLAAIRLGNRLIVPPPPLPDGMPAIQRIAALGSHILLYALMIAMPLVGWGMLSAGAYPVVLWGPVRLPPILPHDPALFALLRHMHTWLAFTLFGVIVVHVGAALLHGLILRDGVLPAMASWRRGRTGREDV</sequence>
<evidence type="ECO:0000256" key="13">
    <source>
        <dbReference type="SAM" id="Phobius"/>
    </source>
</evidence>
<feature type="transmembrane region" description="Helical" evidence="13">
    <location>
        <begin position="88"/>
        <end position="112"/>
    </location>
</feature>
<keyword evidence="8" id="KW-0249">Electron transport</keyword>
<evidence type="ECO:0000256" key="7">
    <source>
        <dbReference type="ARBA" id="ARBA00022723"/>
    </source>
</evidence>
<protein>
    <submittedName>
        <fullName evidence="15">Cytochrome b</fullName>
    </submittedName>
</protein>
<evidence type="ECO:0000256" key="3">
    <source>
        <dbReference type="ARBA" id="ARBA00022448"/>
    </source>
</evidence>
<comment type="subcellular location">
    <subcellularLocation>
        <location evidence="2">Cell membrane</location>
        <topology evidence="2">Multi-pass membrane protein</topology>
    </subcellularLocation>
</comment>
<feature type="transmembrane region" description="Helical" evidence="13">
    <location>
        <begin position="45"/>
        <end position="67"/>
    </location>
</feature>
<evidence type="ECO:0000256" key="9">
    <source>
        <dbReference type="ARBA" id="ARBA00022989"/>
    </source>
</evidence>
<dbReference type="Gene3D" id="1.20.950.20">
    <property type="entry name" value="Transmembrane di-heme cytochromes, Chain C"/>
    <property type="match status" value="1"/>
</dbReference>
<comment type="cofactor">
    <cofactor evidence="1">
        <name>heme b</name>
        <dbReference type="ChEBI" id="CHEBI:60344"/>
    </cofactor>
</comment>
<accession>A0A7W4FC13</accession>
<keyword evidence="10" id="KW-0408">Iron</keyword>
<evidence type="ECO:0000256" key="11">
    <source>
        <dbReference type="ARBA" id="ARBA00023136"/>
    </source>
</evidence>
<evidence type="ECO:0000256" key="2">
    <source>
        <dbReference type="ARBA" id="ARBA00004651"/>
    </source>
</evidence>
<dbReference type="EMBL" id="JABEQG010000002">
    <property type="protein sequence ID" value="MBB2154980.1"/>
    <property type="molecule type" value="Genomic_DNA"/>
</dbReference>
<evidence type="ECO:0000313" key="16">
    <source>
        <dbReference type="Proteomes" id="UP000550787"/>
    </source>
</evidence>
<proteinExistence type="inferred from homology"/>
<evidence type="ECO:0000256" key="12">
    <source>
        <dbReference type="ARBA" id="ARBA00037975"/>
    </source>
</evidence>